<dbReference type="Gene3D" id="1.25.40.10">
    <property type="entry name" value="Tetratricopeptide repeat domain"/>
    <property type="match status" value="1"/>
</dbReference>
<keyword evidence="4 6" id="KW-0413">Isomerase</keyword>
<name>A0AAW2Z7A6_9EUKA</name>
<evidence type="ECO:0000256" key="4">
    <source>
        <dbReference type="ARBA" id="ARBA00023235"/>
    </source>
</evidence>
<accession>A0AAW2Z7A6</accession>
<dbReference type="PANTHER" id="PTHR46512">
    <property type="entry name" value="PEPTIDYLPROLYL ISOMERASE"/>
    <property type="match status" value="1"/>
</dbReference>
<keyword evidence="3" id="KW-0697">Rotamase</keyword>
<evidence type="ECO:0000256" key="3">
    <source>
        <dbReference type="ARBA" id="ARBA00023110"/>
    </source>
</evidence>
<dbReference type="EC" id="5.2.1.8" evidence="2"/>
<evidence type="ECO:0000256" key="5">
    <source>
        <dbReference type="PROSITE-ProRule" id="PRU00339"/>
    </source>
</evidence>
<dbReference type="PANTHER" id="PTHR46512:SF9">
    <property type="entry name" value="PEPTIDYLPROLYL ISOMERASE"/>
    <property type="match status" value="1"/>
</dbReference>
<sequence length="159" mass="17813">MTESQFEYEIPQTPEGKIEYANRLKEMGNEFFKKGEYKQAIRRYKAIALYINGLGTDLSTAMAGAKGGPPTGKYAELITPIALSAALNLSACFIKLQEWEKGLNNAQKALKIEPTNEVMLKLQAAKKSNKNREKNLYANVFKKISEEGGLNKDQFSEQK</sequence>
<evidence type="ECO:0000256" key="1">
    <source>
        <dbReference type="ARBA" id="ARBA00000971"/>
    </source>
</evidence>
<dbReference type="SUPFAM" id="SSF48452">
    <property type="entry name" value="TPR-like"/>
    <property type="match status" value="1"/>
</dbReference>
<evidence type="ECO:0000256" key="2">
    <source>
        <dbReference type="ARBA" id="ARBA00013194"/>
    </source>
</evidence>
<comment type="caution">
    <text evidence="6">The sequence shown here is derived from an EMBL/GenBank/DDBJ whole genome shotgun (WGS) entry which is preliminary data.</text>
</comment>
<dbReference type="PROSITE" id="PS50005">
    <property type="entry name" value="TPR"/>
    <property type="match status" value="1"/>
</dbReference>
<dbReference type="InterPro" id="IPR011990">
    <property type="entry name" value="TPR-like_helical_dom_sf"/>
</dbReference>
<dbReference type="EMBL" id="JAOPGA020001054">
    <property type="protein sequence ID" value="KAL0484581.1"/>
    <property type="molecule type" value="Genomic_DNA"/>
</dbReference>
<dbReference type="Proteomes" id="UP001431209">
    <property type="component" value="Unassembled WGS sequence"/>
</dbReference>
<keyword evidence="7" id="KW-1185">Reference proteome</keyword>
<proteinExistence type="predicted"/>
<organism evidence="6 7">
    <name type="scientific">Acrasis kona</name>
    <dbReference type="NCBI Taxonomy" id="1008807"/>
    <lineage>
        <taxon>Eukaryota</taxon>
        <taxon>Discoba</taxon>
        <taxon>Heterolobosea</taxon>
        <taxon>Tetramitia</taxon>
        <taxon>Eutetramitia</taxon>
        <taxon>Acrasidae</taxon>
        <taxon>Acrasis</taxon>
    </lineage>
</organism>
<comment type="catalytic activity">
    <reaction evidence="1">
        <text>[protein]-peptidylproline (omega=180) = [protein]-peptidylproline (omega=0)</text>
        <dbReference type="Rhea" id="RHEA:16237"/>
        <dbReference type="Rhea" id="RHEA-COMP:10747"/>
        <dbReference type="Rhea" id="RHEA-COMP:10748"/>
        <dbReference type="ChEBI" id="CHEBI:83833"/>
        <dbReference type="ChEBI" id="CHEBI:83834"/>
        <dbReference type="EC" id="5.2.1.8"/>
    </reaction>
</comment>
<keyword evidence="5" id="KW-0802">TPR repeat</keyword>
<protein>
    <recommendedName>
        <fullName evidence="2">peptidylprolyl isomerase</fullName>
        <ecNumber evidence="2">5.2.1.8</ecNumber>
    </recommendedName>
</protein>
<dbReference type="AlphaFoldDB" id="A0AAW2Z7A6"/>
<gene>
    <name evidence="6" type="ORF">AKO1_011599</name>
</gene>
<evidence type="ECO:0000313" key="7">
    <source>
        <dbReference type="Proteomes" id="UP001431209"/>
    </source>
</evidence>
<feature type="repeat" description="TPR" evidence="5">
    <location>
        <begin position="83"/>
        <end position="116"/>
    </location>
</feature>
<reference evidence="6 7" key="1">
    <citation type="submission" date="2024-03" db="EMBL/GenBank/DDBJ databases">
        <title>The Acrasis kona genome and developmental transcriptomes reveal deep origins of eukaryotic multicellular pathways.</title>
        <authorList>
            <person name="Sheikh S."/>
            <person name="Fu C.-J."/>
            <person name="Brown M.W."/>
            <person name="Baldauf S.L."/>
        </authorList>
    </citation>
    <scope>NUCLEOTIDE SEQUENCE [LARGE SCALE GENOMIC DNA]</scope>
    <source>
        <strain evidence="6 7">ATCC MYA-3509</strain>
    </source>
</reference>
<dbReference type="InterPro" id="IPR019734">
    <property type="entry name" value="TPR_rpt"/>
</dbReference>
<dbReference type="InterPro" id="IPR050754">
    <property type="entry name" value="FKBP4/5/8-like"/>
</dbReference>
<evidence type="ECO:0000313" key="6">
    <source>
        <dbReference type="EMBL" id="KAL0484581.1"/>
    </source>
</evidence>
<dbReference type="GO" id="GO:0003755">
    <property type="term" value="F:peptidyl-prolyl cis-trans isomerase activity"/>
    <property type="evidence" value="ECO:0007669"/>
    <property type="project" value="UniProtKB-EC"/>
</dbReference>